<dbReference type="InterPro" id="IPR007341">
    <property type="entry name" value="Transgly_assoc"/>
</dbReference>
<comment type="similarity">
    <text evidence="2">Belongs to the UPF0410 family.</text>
</comment>
<evidence type="ECO:0000256" key="4">
    <source>
        <dbReference type="ARBA" id="ARBA00022692"/>
    </source>
</evidence>
<evidence type="ECO:0000256" key="3">
    <source>
        <dbReference type="ARBA" id="ARBA00022475"/>
    </source>
</evidence>
<dbReference type="PANTHER" id="PTHR33884">
    <property type="entry name" value="UPF0410 PROTEIN YMGE"/>
    <property type="match status" value="1"/>
</dbReference>
<evidence type="ECO:0000256" key="6">
    <source>
        <dbReference type="ARBA" id="ARBA00023136"/>
    </source>
</evidence>
<evidence type="ECO:0000313" key="9">
    <source>
        <dbReference type="Proteomes" id="UP000322530"/>
    </source>
</evidence>
<comment type="subcellular location">
    <subcellularLocation>
        <location evidence="1">Cell membrane</location>
        <topology evidence="1">Multi-pass membrane protein</topology>
    </subcellularLocation>
</comment>
<reference evidence="8 9" key="1">
    <citation type="submission" date="2019-01" db="EMBL/GenBank/DDBJ databases">
        <title>Draft genome sequence of Dictyobacter sp. Uno17.</title>
        <authorList>
            <person name="Wang C.M."/>
            <person name="Zheng Y."/>
            <person name="Sakai Y."/>
            <person name="Abe K."/>
            <person name="Yokota A."/>
            <person name="Yabe S."/>
        </authorList>
    </citation>
    <scope>NUCLEOTIDE SEQUENCE [LARGE SCALE GENOMIC DNA]</scope>
    <source>
        <strain evidence="8 9">Uno17</strain>
    </source>
</reference>
<evidence type="ECO:0000256" key="7">
    <source>
        <dbReference type="SAM" id="Phobius"/>
    </source>
</evidence>
<evidence type="ECO:0000256" key="5">
    <source>
        <dbReference type="ARBA" id="ARBA00022989"/>
    </source>
</evidence>
<comment type="caution">
    <text evidence="8">The sequence shown here is derived from an EMBL/GenBank/DDBJ whole genome shotgun (WGS) entry which is preliminary data.</text>
</comment>
<keyword evidence="9" id="KW-1185">Reference proteome</keyword>
<evidence type="ECO:0000313" key="8">
    <source>
        <dbReference type="EMBL" id="GCF09087.1"/>
    </source>
</evidence>
<keyword evidence="4 7" id="KW-0812">Transmembrane</keyword>
<keyword evidence="5 7" id="KW-1133">Transmembrane helix</keyword>
<keyword evidence="3" id="KW-1003">Cell membrane</keyword>
<dbReference type="Pfam" id="PF04226">
    <property type="entry name" value="Transgly_assoc"/>
    <property type="match status" value="1"/>
</dbReference>
<dbReference type="PANTHER" id="PTHR33884:SF3">
    <property type="entry name" value="UPF0410 PROTEIN YMGE"/>
    <property type="match status" value="1"/>
</dbReference>
<organism evidence="8 9">
    <name type="scientific">Dictyobacter arantiisoli</name>
    <dbReference type="NCBI Taxonomy" id="2014874"/>
    <lineage>
        <taxon>Bacteria</taxon>
        <taxon>Bacillati</taxon>
        <taxon>Chloroflexota</taxon>
        <taxon>Ktedonobacteria</taxon>
        <taxon>Ktedonobacterales</taxon>
        <taxon>Dictyobacteraceae</taxon>
        <taxon>Dictyobacter</taxon>
    </lineage>
</organism>
<dbReference type="EMBL" id="BIXY01000036">
    <property type="protein sequence ID" value="GCF09087.1"/>
    <property type="molecule type" value="Genomic_DNA"/>
</dbReference>
<feature type="transmembrane region" description="Helical" evidence="7">
    <location>
        <begin position="74"/>
        <end position="95"/>
    </location>
</feature>
<evidence type="ECO:0000256" key="1">
    <source>
        <dbReference type="ARBA" id="ARBA00004651"/>
    </source>
</evidence>
<name>A0A5A5TCL7_9CHLR</name>
<protein>
    <recommendedName>
        <fullName evidence="10">Transglycosylase</fullName>
    </recommendedName>
</protein>
<sequence length="103" mass="10165">MAVFATVTALTLADVTLSSIIWWLVVGLIAGALAGLVMRGGGYGIIGDIVVGLVGALVGGFLAGLLGIGSSNVIVSIVIAFIGACVFIAILRAIAGSTHRSAL</sequence>
<gene>
    <name evidence="8" type="ORF">KDI_26510</name>
</gene>
<evidence type="ECO:0000256" key="2">
    <source>
        <dbReference type="ARBA" id="ARBA00011006"/>
    </source>
</evidence>
<feature type="transmembrane region" description="Helical" evidence="7">
    <location>
        <begin position="45"/>
        <end position="68"/>
    </location>
</feature>
<dbReference type="GO" id="GO:0005886">
    <property type="term" value="C:plasma membrane"/>
    <property type="evidence" value="ECO:0007669"/>
    <property type="project" value="UniProtKB-SubCell"/>
</dbReference>
<feature type="transmembrane region" description="Helical" evidence="7">
    <location>
        <begin position="20"/>
        <end position="38"/>
    </location>
</feature>
<dbReference type="Proteomes" id="UP000322530">
    <property type="component" value="Unassembled WGS sequence"/>
</dbReference>
<dbReference type="RefSeq" id="WP_149402045.1">
    <property type="nucleotide sequence ID" value="NZ_BIXY01000036.1"/>
</dbReference>
<proteinExistence type="inferred from homology"/>
<keyword evidence="6 7" id="KW-0472">Membrane</keyword>
<evidence type="ECO:0008006" key="10">
    <source>
        <dbReference type="Google" id="ProtNLM"/>
    </source>
</evidence>
<dbReference type="AlphaFoldDB" id="A0A5A5TCL7"/>
<accession>A0A5A5TCL7</accession>